<dbReference type="Proteomes" id="UP001358417">
    <property type="component" value="Unassembled WGS sequence"/>
</dbReference>
<evidence type="ECO:0000256" key="2">
    <source>
        <dbReference type="SAM" id="MobiDB-lite"/>
    </source>
</evidence>
<comment type="similarity">
    <text evidence="1">Belongs to the ANP1/MMN9/VAN1 family.</text>
</comment>
<keyword evidence="3" id="KW-1133">Transmembrane helix</keyword>
<evidence type="ECO:0000256" key="3">
    <source>
        <dbReference type="SAM" id="Phobius"/>
    </source>
</evidence>
<dbReference type="GeneID" id="89976799"/>
<evidence type="ECO:0000313" key="4">
    <source>
        <dbReference type="EMBL" id="KAK5046179.1"/>
    </source>
</evidence>
<name>A0AAV9MY23_9EURO</name>
<accession>A0AAV9MY23</accession>
<evidence type="ECO:0008006" key="6">
    <source>
        <dbReference type="Google" id="ProtNLM"/>
    </source>
</evidence>
<feature type="compositionally biased region" description="Polar residues" evidence="2">
    <location>
        <begin position="249"/>
        <end position="259"/>
    </location>
</feature>
<keyword evidence="3" id="KW-0812">Transmembrane</keyword>
<dbReference type="PANTHER" id="PTHR43083:SF6">
    <property type="entry name" value="MANNAN POLYMERASE COMPLEXES SUBUNIT MNN9"/>
    <property type="match status" value="1"/>
</dbReference>
<keyword evidence="3" id="KW-0472">Membrane</keyword>
<dbReference type="Gene3D" id="3.90.550.10">
    <property type="entry name" value="Spore Coat Polysaccharide Biosynthesis Protein SpsA, Chain A"/>
    <property type="match status" value="1"/>
</dbReference>
<dbReference type="RefSeq" id="XP_064701778.1">
    <property type="nucleotide sequence ID" value="XM_064852181.1"/>
</dbReference>
<dbReference type="InterPro" id="IPR052086">
    <property type="entry name" value="Mannan_Polymerase_Subunit"/>
</dbReference>
<feature type="region of interest" description="Disordered" evidence="2">
    <location>
        <begin position="245"/>
        <end position="266"/>
    </location>
</feature>
<dbReference type="EMBL" id="JAVRRD010000032">
    <property type="protein sequence ID" value="KAK5046179.1"/>
    <property type="molecule type" value="Genomic_DNA"/>
</dbReference>
<gene>
    <name evidence="4" type="ORF">LTR84_008636</name>
</gene>
<dbReference type="SUPFAM" id="SSF53448">
    <property type="entry name" value="Nucleotide-diphospho-sugar transferases"/>
    <property type="match status" value="1"/>
</dbReference>
<keyword evidence="5" id="KW-1185">Reference proteome</keyword>
<sequence length="371" mass="41830">MTRPLIPQKYSARAIVAFGSMHRHIWFKVSCVVVTLCFFYLTSSLYSRPTSFLSRSIWEHSSYNDTDLNIQHLTRRRKNQQQTPDLLLLLVTRDSDSWGTLPNGTHRSFTSLLTLLHDASIDFSQTSLAILTSSPSEIDLYSSLSLNEPFSRVSLILHPGYLNPEEATNRGDRHENLAQHKRRSELAKLRNYLMLNALEREKHIVWIDADVYNFTDGVIPAMIRHTTDPSVGLITVRNHFGESDDNDYDLNSWSGPRTSPNEEEKERLLEDLSSWVGSPREGNQNMGDLVRQHPDDNDMFRLDAVGGTLLYIRASLVRQGLSFATSYLVGTSWAGEGWDGIESEGLCVAARPLGAGCYGMGGRWDSHHSTG</sequence>
<evidence type="ECO:0000256" key="1">
    <source>
        <dbReference type="ARBA" id="ARBA00037964"/>
    </source>
</evidence>
<feature type="transmembrane region" description="Helical" evidence="3">
    <location>
        <begin position="25"/>
        <end position="46"/>
    </location>
</feature>
<evidence type="ECO:0000313" key="5">
    <source>
        <dbReference type="Proteomes" id="UP001358417"/>
    </source>
</evidence>
<dbReference type="PANTHER" id="PTHR43083">
    <property type="entry name" value="MANNAN POLYMERASE II"/>
    <property type="match status" value="1"/>
</dbReference>
<protein>
    <recommendedName>
        <fullName evidence="6">Glycosyltransferase family 62 protein</fullName>
    </recommendedName>
</protein>
<reference evidence="4 5" key="1">
    <citation type="submission" date="2023-08" db="EMBL/GenBank/DDBJ databases">
        <title>Black Yeasts Isolated from many extreme environments.</title>
        <authorList>
            <person name="Coleine C."/>
            <person name="Stajich J.E."/>
            <person name="Selbmann L."/>
        </authorList>
    </citation>
    <scope>NUCLEOTIDE SEQUENCE [LARGE SCALE GENOMIC DNA]</scope>
    <source>
        <strain evidence="4 5">CCFEE 5792</strain>
    </source>
</reference>
<proteinExistence type="inferred from homology"/>
<organism evidence="4 5">
    <name type="scientific">Exophiala bonariae</name>
    <dbReference type="NCBI Taxonomy" id="1690606"/>
    <lineage>
        <taxon>Eukaryota</taxon>
        <taxon>Fungi</taxon>
        <taxon>Dikarya</taxon>
        <taxon>Ascomycota</taxon>
        <taxon>Pezizomycotina</taxon>
        <taxon>Eurotiomycetes</taxon>
        <taxon>Chaetothyriomycetidae</taxon>
        <taxon>Chaetothyriales</taxon>
        <taxon>Herpotrichiellaceae</taxon>
        <taxon>Exophiala</taxon>
    </lineage>
</organism>
<dbReference type="InterPro" id="IPR029044">
    <property type="entry name" value="Nucleotide-diphossugar_trans"/>
</dbReference>
<dbReference type="Pfam" id="PF03452">
    <property type="entry name" value="Anp1"/>
    <property type="match status" value="1"/>
</dbReference>
<comment type="caution">
    <text evidence="4">The sequence shown here is derived from an EMBL/GenBank/DDBJ whole genome shotgun (WGS) entry which is preliminary data.</text>
</comment>
<dbReference type="AlphaFoldDB" id="A0AAV9MY23"/>